<dbReference type="Gene3D" id="3.30.780.10">
    <property type="entry name" value="SUI1-like domain"/>
    <property type="match status" value="1"/>
</dbReference>
<dbReference type="PANTHER" id="PTHR12217:SF4">
    <property type="entry name" value="EUKARYOTIC TRANSLATION INITIATION FACTOR 2D"/>
    <property type="match status" value="1"/>
</dbReference>
<dbReference type="InterPro" id="IPR015947">
    <property type="entry name" value="PUA-like_sf"/>
</dbReference>
<dbReference type="EMBL" id="VSWC01000016">
    <property type="protein sequence ID" value="KAA1112080.1"/>
    <property type="molecule type" value="Genomic_DNA"/>
</dbReference>
<dbReference type="InterPro" id="IPR057429">
    <property type="entry name" value="WH_eIF2D"/>
</dbReference>
<evidence type="ECO:0000259" key="2">
    <source>
        <dbReference type="PROSITE" id="PS50296"/>
    </source>
</evidence>
<dbReference type="OrthoDB" id="199771at2759"/>
<organism evidence="3 4">
    <name type="scientific">Puccinia graminis f. sp. tritici</name>
    <dbReference type="NCBI Taxonomy" id="56615"/>
    <lineage>
        <taxon>Eukaryota</taxon>
        <taxon>Fungi</taxon>
        <taxon>Dikarya</taxon>
        <taxon>Basidiomycota</taxon>
        <taxon>Pucciniomycotina</taxon>
        <taxon>Pucciniomycetes</taxon>
        <taxon>Pucciniales</taxon>
        <taxon>Pucciniaceae</taxon>
        <taxon>Puccinia</taxon>
    </lineage>
</organism>
<dbReference type="Pfam" id="PF25304">
    <property type="entry name" value="WHD_eIF2D"/>
    <property type="match status" value="1"/>
</dbReference>
<gene>
    <name evidence="3" type="ORF">PGT21_022128</name>
</gene>
<sequence>MFKRPHSTKPSNAISSSARKKLINQLTTTTTTTTTIKQETINQLIPTNGITISRAYSHLNEQLSIYYDPEHQPIYIQLNTTLIPTIYTLLRYPSLLPTLRTNQLVLDKLVQGADLMLPGLNKSNLDQLTHLKKDQLVSISGSNPEDPIWAVGFLADDVTNLIRSESGKAVITIHTQNDFLWNAGSKRIPARLEESPSLEEPEPSAQLENLTLDQESPAPNETQKSEPTTVQTVVKPPVDHVDEFLHLALLMTLWKGDKLEALLPMPASLFYSDHILPARPIECPKAVGVKDSSAKSLAKWVKLAQKKGFLTAKEERKGAETMVVGINLSHPELKKFAKFRTIGDQEKEESKQQQQQKKTQEEGGESKRAASWSLPETSIEQLYRAKTEAGVKGWIGETDLDAEALHTRHAIKEALARYLNARVVHPPDRATPLNRGLVRPDPTLAQALLGPSPTSPISRNQLFEILLAQAFDPWWRLTRNNLLVAEKRGDLPTIVLKMKKKAGPKQATLLTGTELFGIDPFRLAKELKVICAGSTTTHPIPANHPTTTALKPLSNRDLLGKLSADFMPPTHQAFYGSNQAAFVEVECQGDQREFLSRFLVADLGVPKPFVVVV</sequence>
<dbReference type="GO" id="GO:0001731">
    <property type="term" value="P:formation of translation preinitiation complex"/>
    <property type="evidence" value="ECO:0007669"/>
    <property type="project" value="InterPro"/>
</dbReference>
<feature type="compositionally biased region" description="Basic and acidic residues" evidence="1">
    <location>
        <begin position="358"/>
        <end position="368"/>
    </location>
</feature>
<dbReference type="GO" id="GO:0003743">
    <property type="term" value="F:translation initiation factor activity"/>
    <property type="evidence" value="ECO:0007669"/>
    <property type="project" value="InterPro"/>
</dbReference>
<feature type="region of interest" description="Disordered" evidence="1">
    <location>
        <begin position="344"/>
        <end position="371"/>
    </location>
</feature>
<proteinExistence type="predicted"/>
<feature type="domain" description="SUI1" evidence="2">
    <location>
        <begin position="494"/>
        <end position="603"/>
    </location>
</feature>
<name>A0A5B0QFU4_PUCGR</name>
<dbReference type="AlphaFoldDB" id="A0A5B0QFU4"/>
<evidence type="ECO:0000313" key="4">
    <source>
        <dbReference type="Proteomes" id="UP000324748"/>
    </source>
</evidence>
<dbReference type="PANTHER" id="PTHR12217">
    <property type="entry name" value="EUKARYOTIC TRANSLATION INITIATION FACTOR 2D"/>
    <property type="match status" value="1"/>
</dbReference>
<keyword evidence="4" id="KW-1185">Reference proteome</keyword>
<dbReference type="Gene3D" id="3.10.400.20">
    <property type="match status" value="1"/>
</dbReference>
<dbReference type="InterPro" id="IPR001950">
    <property type="entry name" value="SUI1"/>
</dbReference>
<accession>A0A5B0QFU4</accession>
<dbReference type="Proteomes" id="UP000324748">
    <property type="component" value="Unassembled WGS sequence"/>
</dbReference>
<dbReference type="Pfam" id="PF01253">
    <property type="entry name" value="SUI1"/>
    <property type="match status" value="1"/>
</dbReference>
<dbReference type="PROSITE" id="PS50296">
    <property type="entry name" value="SUI1"/>
    <property type="match status" value="1"/>
</dbReference>
<evidence type="ECO:0000313" key="3">
    <source>
        <dbReference type="EMBL" id="KAA1112080.1"/>
    </source>
</evidence>
<reference evidence="3 4" key="1">
    <citation type="submission" date="2019-05" db="EMBL/GenBank/DDBJ databases">
        <title>Emergence of the Ug99 lineage of the wheat stem rust pathogen through somatic hybridization.</title>
        <authorList>
            <person name="Li F."/>
            <person name="Upadhyaya N.M."/>
            <person name="Sperschneider J."/>
            <person name="Matny O."/>
            <person name="Nguyen-Phuc H."/>
            <person name="Mago R."/>
            <person name="Raley C."/>
            <person name="Miller M.E."/>
            <person name="Silverstein K.A.T."/>
            <person name="Henningsen E."/>
            <person name="Hirsch C.D."/>
            <person name="Visser B."/>
            <person name="Pretorius Z.A."/>
            <person name="Steffenson B.J."/>
            <person name="Schwessinger B."/>
            <person name="Dodds P.N."/>
            <person name="Figueroa M."/>
        </authorList>
    </citation>
    <scope>NUCLEOTIDE SEQUENCE [LARGE SCALE GENOMIC DNA]</scope>
    <source>
        <strain evidence="3">21-0</strain>
    </source>
</reference>
<protein>
    <recommendedName>
        <fullName evidence="2">SUI1 domain-containing protein</fullName>
    </recommendedName>
</protein>
<dbReference type="InterPro" id="IPR039757">
    <property type="entry name" value="EIF2D"/>
</dbReference>
<dbReference type="SUPFAM" id="SSF88697">
    <property type="entry name" value="PUA domain-like"/>
    <property type="match status" value="1"/>
</dbReference>
<dbReference type="Pfam" id="PF26292">
    <property type="entry name" value="PUA_elF2D"/>
    <property type="match status" value="1"/>
</dbReference>
<comment type="caution">
    <text evidence="3">The sequence shown here is derived from an EMBL/GenBank/DDBJ whole genome shotgun (WGS) entry which is preliminary data.</text>
</comment>
<dbReference type="SUPFAM" id="SSF55159">
    <property type="entry name" value="eIF1-like"/>
    <property type="match status" value="1"/>
</dbReference>
<dbReference type="FunFam" id="3.10.400.20:FF:000002">
    <property type="entry name" value="Eukaryotic translation initiation factor 2D"/>
    <property type="match status" value="1"/>
</dbReference>
<dbReference type="Pfam" id="PF17832">
    <property type="entry name" value="Pre-PUA"/>
    <property type="match status" value="1"/>
</dbReference>
<dbReference type="InterPro" id="IPR041366">
    <property type="entry name" value="Pre-PUA"/>
</dbReference>
<dbReference type="InterPro" id="IPR048248">
    <property type="entry name" value="PUA_eIF2d-like"/>
</dbReference>
<evidence type="ECO:0000256" key="1">
    <source>
        <dbReference type="SAM" id="MobiDB-lite"/>
    </source>
</evidence>
<dbReference type="InterPro" id="IPR036877">
    <property type="entry name" value="SUI1_dom_sf"/>
</dbReference>